<dbReference type="EMBL" id="GECU01008710">
    <property type="protein sequence ID" value="JAS98996.1"/>
    <property type="molecule type" value="Transcribed_RNA"/>
</dbReference>
<feature type="compositionally biased region" description="Acidic residues" evidence="1">
    <location>
        <begin position="60"/>
        <end position="74"/>
    </location>
</feature>
<proteinExistence type="predicted"/>
<accession>A0A1B6JI69</accession>
<evidence type="ECO:0000313" key="2">
    <source>
        <dbReference type="EMBL" id="JAS98996.1"/>
    </source>
</evidence>
<evidence type="ECO:0000256" key="1">
    <source>
        <dbReference type="SAM" id="MobiDB-lite"/>
    </source>
</evidence>
<gene>
    <name evidence="2" type="ORF">g.5971</name>
</gene>
<dbReference type="AlphaFoldDB" id="A0A1B6JI69"/>
<feature type="compositionally biased region" description="Polar residues" evidence="1">
    <location>
        <begin position="47"/>
        <end position="59"/>
    </location>
</feature>
<protein>
    <submittedName>
        <fullName evidence="2">Uncharacterized protein</fullName>
    </submittedName>
</protein>
<reference evidence="2" key="1">
    <citation type="submission" date="2015-11" db="EMBL/GenBank/DDBJ databases">
        <title>De novo transcriptome assembly of four potential Pierce s Disease insect vectors from Arizona vineyards.</title>
        <authorList>
            <person name="Tassone E.E."/>
        </authorList>
    </citation>
    <scope>NUCLEOTIDE SEQUENCE</scope>
</reference>
<organism evidence="2">
    <name type="scientific">Homalodisca liturata</name>
    <dbReference type="NCBI Taxonomy" id="320908"/>
    <lineage>
        <taxon>Eukaryota</taxon>
        <taxon>Metazoa</taxon>
        <taxon>Ecdysozoa</taxon>
        <taxon>Arthropoda</taxon>
        <taxon>Hexapoda</taxon>
        <taxon>Insecta</taxon>
        <taxon>Pterygota</taxon>
        <taxon>Neoptera</taxon>
        <taxon>Paraneoptera</taxon>
        <taxon>Hemiptera</taxon>
        <taxon>Auchenorrhyncha</taxon>
        <taxon>Membracoidea</taxon>
        <taxon>Cicadellidae</taxon>
        <taxon>Cicadellinae</taxon>
        <taxon>Proconiini</taxon>
        <taxon>Homalodisca</taxon>
    </lineage>
</organism>
<feature type="region of interest" description="Disordered" evidence="1">
    <location>
        <begin position="47"/>
        <end position="99"/>
    </location>
</feature>
<name>A0A1B6JI69_9HEMI</name>
<sequence length="99" mass="11355">MPDYISVTLTHKETIVKNTPCVKNNLCDLITQLKNIQKNVNEHLTDLVNSSGTENTSDSCCEDDEDDDENEEDVNEKVTHHKRRKLERETSSPKKLKNV</sequence>